<feature type="transmembrane region" description="Helical" evidence="8">
    <location>
        <begin position="163"/>
        <end position="182"/>
    </location>
</feature>
<evidence type="ECO:0000313" key="9">
    <source>
        <dbReference type="EMBL" id="QFU75339.1"/>
    </source>
</evidence>
<dbReference type="AlphaFoldDB" id="A0A5P9NIG5"/>
<reference evidence="9 10" key="1">
    <citation type="submission" date="2019-02" db="EMBL/GenBank/DDBJ databases">
        <authorList>
            <person name="Li S.-H."/>
        </authorList>
    </citation>
    <scope>NUCLEOTIDE SEQUENCE [LARGE SCALE GENOMIC DNA]</scope>
    <source>
        <strain evidence="9 10">IMCC14385</strain>
    </source>
</reference>
<feature type="binding site" evidence="7">
    <location>
        <position position="216"/>
    </location>
    <ligand>
        <name>Mg(2+)</name>
        <dbReference type="ChEBI" id="CHEBI:18420"/>
    </ligand>
</feature>
<sequence length="339" mass="36670">MATAVAAARRAGEEDLMPALLITLAISIVLCGLYLKLARRLQIMDLPNERSSHTLPTPHGGGTAMLVAFSLGLAAAAWMGMAWHSQYLALAGGALLLMLVGVVDDLRGLPVRLRFSFYALCSVVLVSVLLKPHGGQWLVALVAAFALLWMLNLYNFMDGIDGIAALQATIACVGAAIISWFYAADLQYFFFCLLLAAAQLGFLCWNWPPARMFMGDAGSVPTGFLVGGLALLGAVEGTLPLACWLILLAVFVTDASYTLVARMFAGERFTQPHRTHAYQRLSRHWGGHLPVDMLLLAINALWLFPLALTTSLCPKFSFLLVILAYIPLLYGMAKARKVG</sequence>
<dbReference type="GO" id="GO:0046872">
    <property type="term" value="F:metal ion binding"/>
    <property type="evidence" value="ECO:0007669"/>
    <property type="project" value="UniProtKB-KW"/>
</dbReference>
<feature type="transmembrane region" description="Helical" evidence="8">
    <location>
        <begin position="316"/>
        <end position="333"/>
    </location>
</feature>
<keyword evidence="2" id="KW-1003">Cell membrane</keyword>
<protein>
    <submittedName>
        <fullName evidence="9">Glycosyltransferase family 4 protein</fullName>
    </submittedName>
</protein>
<evidence type="ECO:0000256" key="4">
    <source>
        <dbReference type="ARBA" id="ARBA00022692"/>
    </source>
</evidence>
<dbReference type="CDD" id="cd06854">
    <property type="entry name" value="GT_WbpL_WbcO_like"/>
    <property type="match status" value="1"/>
</dbReference>
<dbReference type="GO" id="GO:0005886">
    <property type="term" value="C:plasma membrane"/>
    <property type="evidence" value="ECO:0007669"/>
    <property type="project" value="UniProtKB-SubCell"/>
</dbReference>
<organism evidence="9 10">
    <name type="scientific">Halioglobus maricola</name>
    <dbReference type="NCBI Taxonomy" id="2601894"/>
    <lineage>
        <taxon>Bacteria</taxon>
        <taxon>Pseudomonadati</taxon>
        <taxon>Pseudomonadota</taxon>
        <taxon>Gammaproteobacteria</taxon>
        <taxon>Cellvibrionales</taxon>
        <taxon>Halieaceae</taxon>
        <taxon>Halioglobus</taxon>
    </lineage>
</organism>
<dbReference type="PANTHER" id="PTHR22926:SF3">
    <property type="entry name" value="UNDECAPRENYL-PHOSPHATE ALPHA-N-ACETYLGLUCOSAMINYL 1-PHOSPHATE TRANSFERASE"/>
    <property type="match status" value="1"/>
</dbReference>
<dbReference type="GO" id="GO:0071555">
    <property type="term" value="P:cell wall organization"/>
    <property type="evidence" value="ECO:0007669"/>
    <property type="project" value="TreeGrafter"/>
</dbReference>
<dbReference type="Pfam" id="PF00953">
    <property type="entry name" value="Glycos_transf_4"/>
    <property type="match status" value="1"/>
</dbReference>
<feature type="transmembrane region" description="Helical" evidence="8">
    <location>
        <begin position="137"/>
        <end position="156"/>
    </location>
</feature>
<comment type="subcellular location">
    <subcellularLocation>
        <location evidence="1">Cell membrane</location>
        <topology evidence="1">Multi-pass membrane protein</topology>
    </subcellularLocation>
</comment>
<evidence type="ECO:0000256" key="6">
    <source>
        <dbReference type="ARBA" id="ARBA00023136"/>
    </source>
</evidence>
<dbReference type="OrthoDB" id="9783652at2"/>
<dbReference type="GO" id="GO:0009103">
    <property type="term" value="P:lipopolysaccharide biosynthetic process"/>
    <property type="evidence" value="ECO:0007669"/>
    <property type="project" value="TreeGrafter"/>
</dbReference>
<evidence type="ECO:0000313" key="10">
    <source>
        <dbReference type="Proteomes" id="UP000326287"/>
    </source>
</evidence>
<evidence type="ECO:0000256" key="7">
    <source>
        <dbReference type="PIRSR" id="PIRSR600715-1"/>
    </source>
</evidence>
<feature type="transmembrane region" description="Helical" evidence="8">
    <location>
        <begin position="58"/>
        <end position="79"/>
    </location>
</feature>
<dbReference type="EMBL" id="CP036422">
    <property type="protein sequence ID" value="QFU75339.1"/>
    <property type="molecule type" value="Genomic_DNA"/>
</dbReference>
<keyword evidence="6 8" id="KW-0472">Membrane</keyword>
<feature type="transmembrane region" description="Helical" evidence="8">
    <location>
        <begin position="115"/>
        <end position="131"/>
    </location>
</feature>
<feature type="binding site" evidence="7">
    <location>
        <position position="155"/>
    </location>
    <ligand>
        <name>Mg(2+)</name>
        <dbReference type="ChEBI" id="CHEBI:18420"/>
    </ligand>
</feature>
<evidence type="ECO:0000256" key="2">
    <source>
        <dbReference type="ARBA" id="ARBA00022475"/>
    </source>
</evidence>
<feature type="transmembrane region" description="Helical" evidence="8">
    <location>
        <begin position="285"/>
        <end position="304"/>
    </location>
</feature>
<evidence type="ECO:0000256" key="3">
    <source>
        <dbReference type="ARBA" id="ARBA00022679"/>
    </source>
</evidence>
<evidence type="ECO:0000256" key="8">
    <source>
        <dbReference type="SAM" id="Phobius"/>
    </source>
</evidence>
<evidence type="ECO:0000256" key="5">
    <source>
        <dbReference type="ARBA" id="ARBA00022989"/>
    </source>
</evidence>
<feature type="transmembrane region" description="Helical" evidence="8">
    <location>
        <begin position="188"/>
        <end position="205"/>
    </location>
</feature>
<keyword evidence="7" id="KW-0460">Magnesium</keyword>
<feature type="transmembrane region" description="Helical" evidence="8">
    <location>
        <begin position="16"/>
        <end position="37"/>
    </location>
</feature>
<keyword evidence="7" id="KW-0479">Metal-binding</keyword>
<feature type="transmembrane region" description="Helical" evidence="8">
    <location>
        <begin position="85"/>
        <end position="103"/>
    </location>
</feature>
<proteinExistence type="predicted"/>
<feature type="transmembrane region" description="Helical" evidence="8">
    <location>
        <begin position="241"/>
        <end position="264"/>
    </location>
</feature>
<gene>
    <name evidence="9" type="ORF">EY643_06560</name>
</gene>
<dbReference type="PANTHER" id="PTHR22926">
    <property type="entry name" value="PHOSPHO-N-ACETYLMURAMOYL-PENTAPEPTIDE-TRANSFERASE"/>
    <property type="match status" value="1"/>
</dbReference>
<keyword evidence="3 9" id="KW-0808">Transferase</keyword>
<dbReference type="KEGG" id="halc:EY643_06560"/>
<keyword evidence="4 8" id="KW-0812">Transmembrane</keyword>
<evidence type="ECO:0000256" key="1">
    <source>
        <dbReference type="ARBA" id="ARBA00004651"/>
    </source>
</evidence>
<dbReference type="Proteomes" id="UP000326287">
    <property type="component" value="Chromosome"/>
</dbReference>
<name>A0A5P9NIG5_9GAMM</name>
<dbReference type="GO" id="GO:0044038">
    <property type="term" value="P:cell wall macromolecule biosynthetic process"/>
    <property type="evidence" value="ECO:0007669"/>
    <property type="project" value="TreeGrafter"/>
</dbReference>
<dbReference type="RefSeq" id="WP_152661445.1">
    <property type="nucleotide sequence ID" value="NZ_CP036422.1"/>
</dbReference>
<dbReference type="GO" id="GO:0016780">
    <property type="term" value="F:phosphotransferase activity, for other substituted phosphate groups"/>
    <property type="evidence" value="ECO:0007669"/>
    <property type="project" value="InterPro"/>
</dbReference>
<keyword evidence="10" id="KW-1185">Reference proteome</keyword>
<accession>A0A5P9NIG5</accession>
<keyword evidence="5 8" id="KW-1133">Transmembrane helix</keyword>
<comment type="cofactor">
    <cofactor evidence="7">
        <name>Mg(2+)</name>
        <dbReference type="ChEBI" id="CHEBI:18420"/>
    </cofactor>
</comment>
<dbReference type="InterPro" id="IPR000715">
    <property type="entry name" value="Glycosyl_transferase_4"/>
</dbReference>